<dbReference type="GO" id="GO:0003886">
    <property type="term" value="F:DNA (cytosine-5-)-methyltransferase activity"/>
    <property type="evidence" value="ECO:0007669"/>
    <property type="project" value="UniProtKB-EC"/>
</dbReference>
<evidence type="ECO:0000256" key="2">
    <source>
        <dbReference type="ARBA" id="ARBA00022603"/>
    </source>
</evidence>
<dbReference type="InterPro" id="IPR001525">
    <property type="entry name" value="C5_MeTfrase"/>
</dbReference>
<sequence length="458" mass="52143">MRLTQAAAKTKQQFNIPDVVDLFSGCGGLSYGFHLAGFEVASGLEIDEHACNTASYNLHWKLGHDKEHLCEDIRNINASDLISGNKRPLITIGGPPCQAYSRIGKSKIKSLGEHRFGLNDQRAFLYQEFIRVGLELESDAIIMENVPEAVNFFGRNIPQMVCNILERNGYNAIWTILNSADFGVPQTRERVFVIAIKKEIGKIYFLPEPTHQNPLEKLNEKIQSKYNKFSTVDNFRMPIIADNTTPKWVTSHDALSDLPALFPSSASKYKLHKMNTKMPYQTPPLNAYQKKMRSIYENKYSNLVDANCFRKTGRDFRIFERMKQGDDYRDAFEIAIKLFEDACKYYNVSKAEKEAYARLKKEYVPPYDNTKFHSKWKKLQPDKPSHTLVAHLGTDTYSHIHPYEPRGISVREAARLQSFPDSFIFNVPMGSAFKQIGNAVPPLLAMGVAKAVLKNINL</sequence>
<dbReference type="NCBIfam" id="TIGR00675">
    <property type="entry name" value="dcm"/>
    <property type="match status" value="1"/>
</dbReference>
<dbReference type="EC" id="2.1.1.37" evidence="1"/>
<dbReference type="AlphaFoldDB" id="A0A7X0LXH8"/>
<dbReference type="PANTHER" id="PTHR10629">
    <property type="entry name" value="CYTOSINE-SPECIFIC METHYLTRANSFERASE"/>
    <property type="match status" value="1"/>
</dbReference>
<proteinExistence type="inferred from homology"/>
<dbReference type="GO" id="GO:0003677">
    <property type="term" value="F:DNA binding"/>
    <property type="evidence" value="ECO:0007669"/>
    <property type="project" value="TreeGrafter"/>
</dbReference>
<evidence type="ECO:0000256" key="1">
    <source>
        <dbReference type="ARBA" id="ARBA00011975"/>
    </source>
</evidence>
<name>A0A7X0LXH8_9BACI</name>
<dbReference type="PROSITE" id="PS51679">
    <property type="entry name" value="SAM_MT_C5"/>
    <property type="match status" value="1"/>
</dbReference>
<dbReference type="Gene3D" id="3.40.50.150">
    <property type="entry name" value="Vaccinia Virus protein VP39"/>
    <property type="match status" value="1"/>
</dbReference>
<dbReference type="Gene3D" id="3.90.120.10">
    <property type="entry name" value="DNA Methylase, subunit A, domain 2"/>
    <property type="match status" value="1"/>
</dbReference>
<dbReference type="Proteomes" id="UP000531594">
    <property type="component" value="Unassembled WGS sequence"/>
</dbReference>
<keyword evidence="4 6" id="KW-0949">S-adenosyl-L-methionine</keyword>
<dbReference type="InterPro" id="IPR031303">
    <property type="entry name" value="C5_meth_CS"/>
</dbReference>
<comment type="caution">
    <text evidence="8">The sequence shown here is derived from an EMBL/GenBank/DDBJ whole genome shotgun (WGS) entry which is preliminary data.</text>
</comment>
<dbReference type="InterPro" id="IPR050390">
    <property type="entry name" value="C5-Methyltransferase"/>
</dbReference>
<dbReference type="GO" id="GO:0032259">
    <property type="term" value="P:methylation"/>
    <property type="evidence" value="ECO:0007669"/>
    <property type="project" value="UniProtKB-KW"/>
</dbReference>
<gene>
    <name evidence="8" type="ORF">HNR53_004503</name>
</gene>
<dbReference type="SUPFAM" id="SSF53335">
    <property type="entry name" value="S-adenosyl-L-methionine-dependent methyltransferases"/>
    <property type="match status" value="1"/>
</dbReference>
<evidence type="ECO:0000256" key="4">
    <source>
        <dbReference type="ARBA" id="ARBA00022691"/>
    </source>
</evidence>
<dbReference type="Pfam" id="PF00145">
    <property type="entry name" value="DNA_methylase"/>
    <property type="match status" value="1"/>
</dbReference>
<evidence type="ECO:0000256" key="6">
    <source>
        <dbReference type="PROSITE-ProRule" id="PRU01016"/>
    </source>
</evidence>
<accession>A0A7X0LXH8</accession>
<evidence type="ECO:0000313" key="8">
    <source>
        <dbReference type="EMBL" id="MBB6447793.1"/>
    </source>
</evidence>
<evidence type="ECO:0000313" key="9">
    <source>
        <dbReference type="Proteomes" id="UP000531594"/>
    </source>
</evidence>
<dbReference type="PROSITE" id="PS00095">
    <property type="entry name" value="C5_MTASE_2"/>
    <property type="match status" value="1"/>
</dbReference>
<dbReference type="PRINTS" id="PR00105">
    <property type="entry name" value="C5METTRFRASE"/>
</dbReference>
<dbReference type="PANTHER" id="PTHR10629:SF52">
    <property type="entry name" value="DNA (CYTOSINE-5)-METHYLTRANSFERASE 1"/>
    <property type="match status" value="1"/>
</dbReference>
<evidence type="ECO:0000256" key="5">
    <source>
        <dbReference type="ARBA" id="ARBA00022747"/>
    </source>
</evidence>
<feature type="active site" evidence="6">
    <location>
        <position position="97"/>
    </location>
</feature>
<evidence type="ECO:0000256" key="7">
    <source>
        <dbReference type="RuleBase" id="RU000416"/>
    </source>
</evidence>
<dbReference type="InterPro" id="IPR029063">
    <property type="entry name" value="SAM-dependent_MTases_sf"/>
</dbReference>
<protein>
    <recommendedName>
        <fullName evidence="1">DNA (cytosine-5-)-methyltransferase</fullName>
        <ecNumber evidence="1">2.1.1.37</ecNumber>
    </recommendedName>
</protein>
<comment type="similarity">
    <text evidence="6 7">Belongs to the class I-like SAM-binding methyltransferase superfamily. C5-methyltransferase family.</text>
</comment>
<keyword evidence="3 6" id="KW-0808">Transferase</keyword>
<reference evidence="8 9" key="1">
    <citation type="submission" date="2020-08" db="EMBL/GenBank/DDBJ databases">
        <title>Genomic Encyclopedia of Type Strains, Phase IV (KMG-IV): sequencing the most valuable type-strain genomes for metagenomic binning, comparative biology and taxonomic classification.</title>
        <authorList>
            <person name="Goeker M."/>
        </authorList>
    </citation>
    <scope>NUCLEOTIDE SEQUENCE [LARGE SCALE GENOMIC DNA]</scope>
    <source>
        <strain evidence="8 9">DSM 5391</strain>
    </source>
</reference>
<organism evidence="8 9">
    <name type="scientific">Bacillus benzoevorans</name>
    <dbReference type="NCBI Taxonomy" id="1456"/>
    <lineage>
        <taxon>Bacteria</taxon>
        <taxon>Bacillati</taxon>
        <taxon>Bacillota</taxon>
        <taxon>Bacilli</taxon>
        <taxon>Bacillales</taxon>
        <taxon>Bacillaceae</taxon>
        <taxon>Bacillus</taxon>
    </lineage>
</organism>
<keyword evidence="5" id="KW-0680">Restriction system</keyword>
<dbReference type="RefSeq" id="WP_184530077.1">
    <property type="nucleotide sequence ID" value="NZ_JACHGK010000029.1"/>
</dbReference>
<keyword evidence="2 6" id="KW-0489">Methyltransferase</keyword>
<dbReference type="GO" id="GO:0044027">
    <property type="term" value="P:negative regulation of gene expression via chromosomal CpG island methylation"/>
    <property type="evidence" value="ECO:0007669"/>
    <property type="project" value="TreeGrafter"/>
</dbReference>
<dbReference type="GO" id="GO:0009307">
    <property type="term" value="P:DNA restriction-modification system"/>
    <property type="evidence" value="ECO:0007669"/>
    <property type="project" value="UniProtKB-KW"/>
</dbReference>
<dbReference type="EMBL" id="JACHGK010000029">
    <property type="protein sequence ID" value="MBB6447793.1"/>
    <property type="molecule type" value="Genomic_DNA"/>
</dbReference>
<evidence type="ECO:0000256" key="3">
    <source>
        <dbReference type="ARBA" id="ARBA00022679"/>
    </source>
</evidence>
<keyword evidence="9" id="KW-1185">Reference proteome</keyword>